<sequence>MEEPRRTGPTLTTTTYRRAVDARSGTGPGTPPNLTVREELREATRQRLLSAAEEIFQRDGYSGTTVGNIAAAANVSRAAFYLHFTDKADALITLMRANLAETPEYWREVDAALVSGDRTALRASLRNTLTWYEQHAHLLRPVREALAAHPHLTQKVQGNFARFADEMSGYLDRVPARDRDRARLRLQLLIIQLDQLAYRLVVLGNTSIDRDVMLDEVTEIWRLTLPAAAQPG</sequence>
<feature type="domain" description="HTH tetR-type" evidence="5">
    <location>
        <begin position="42"/>
        <end position="102"/>
    </location>
</feature>
<protein>
    <submittedName>
        <fullName evidence="6">Transcriptional regulator, TetR family</fullName>
    </submittedName>
</protein>
<dbReference type="SUPFAM" id="SSF46689">
    <property type="entry name" value="Homeodomain-like"/>
    <property type="match status" value="1"/>
</dbReference>
<keyword evidence="7" id="KW-1185">Reference proteome</keyword>
<dbReference type="Gene3D" id="1.10.357.10">
    <property type="entry name" value="Tetracycline Repressor, domain 2"/>
    <property type="match status" value="1"/>
</dbReference>
<dbReference type="Gene3D" id="1.10.10.60">
    <property type="entry name" value="Homeodomain-like"/>
    <property type="match status" value="1"/>
</dbReference>
<dbReference type="InterPro" id="IPR050109">
    <property type="entry name" value="HTH-type_TetR-like_transc_reg"/>
</dbReference>
<dbReference type="PROSITE" id="PS01081">
    <property type="entry name" value="HTH_TETR_1"/>
    <property type="match status" value="1"/>
</dbReference>
<dbReference type="PANTHER" id="PTHR30055:SF234">
    <property type="entry name" value="HTH-TYPE TRANSCRIPTIONAL REGULATOR BETI"/>
    <property type="match status" value="1"/>
</dbReference>
<name>A0A285UXX4_9ACTN</name>
<evidence type="ECO:0000256" key="1">
    <source>
        <dbReference type="ARBA" id="ARBA00023015"/>
    </source>
</evidence>
<dbReference type="InterPro" id="IPR001647">
    <property type="entry name" value="HTH_TetR"/>
</dbReference>
<dbReference type="GO" id="GO:0000976">
    <property type="term" value="F:transcription cis-regulatory region binding"/>
    <property type="evidence" value="ECO:0007669"/>
    <property type="project" value="TreeGrafter"/>
</dbReference>
<organism evidence="6 7">
    <name type="scientific">Blastococcus aggregatus</name>
    <dbReference type="NCBI Taxonomy" id="38502"/>
    <lineage>
        <taxon>Bacteria</taxon>
        <taxon>Bacillati</taxon>
        <taxon>Actinomycetota</taxon>
        <taxon>Actinomycetes</taxon>
        <taxon>Geodermatophilales</taxon>
        <taxon>Geodermatophilaceae</taxon>
        <taxon>Blastococcus</taxon>
    </lineage>
</organism>
<evidence type="ECO:0000256" key="2">
    <source>
        <dbReference type="ARBA" id="ARBA00023125"/>
    </source>
</evidence>
<dbReference type="Pfam" id="PF00440">
    <property type="entry name" value="TetR_N"/>
    <property type="match status" value="1"/>
</dbReference>
<proteinExistence type="predicted"/>
<evidence type="ECO:0000256" key="3">
    <source>
        <dbReference type="ARBA" id="ARBA00023163"/>
    </source>
</evidence>
<gene>
    <name evidence="6" type="ORF">SAMN05660748_0380</name>
</gene>
<dbReference type="PRINTS" id="PR00455">
    <property type="entry name" value="HTHTETR"/>
</dbReference>
<dbReference type="AlphaFoldDB" id="A0A285UXX4"/>
<keyword evidence="1" id="KW-0805">Transcription regulation</keyword>
<evidence type="ECO:0000259" key="5">
    <source>
        <dbReference type="PROSITE" id="PS50977"/>
    </source>
</evidence>
<evidence type="ECO:0000256" key="4">
    <source>
        <dbReference type="PROSITE-ProRule" id="PRU00335"/>
    </source>
</evidence>
<dbReference type="InterPro" id="IPR023772">
    <property type="entry name" value="DNA-bd_HTH_TetR-type_CS"/>
</dbReference>
<dbReference type="InterPro" id="IPR009057">
    <property type="entry name" value="Homeodomain-like_sf"/>
</dbReference>
<dbReference type="EMBL" id="OBQI01000001">
    <property type="protein sequence ID" value="SOC46682.1"/>
    <property type="molecule type" value="Genomic_DNA"/>
</dbReference>
<reference evidence="7" key="1">
    <citation type="submission" date="2017-08" db="EMBL/GenBank/DDBJ databases">
        <authorList>
            <person name="Varghese N."/>
            <person name="Submissions S."/>
        </authorList>
    </citation>
    <scope>NUCLEOTIDE SEQUENCE [LARGE SCALE GENOMIC DNA]</scope>
    <source>
        <strain evidence="7">DSM 4725</strain>
    </source>
</reference>
<dbReference type="Proteomes" id="UP000219435">
    <property type="component" value="Unassembled WGS sequence"/>
</dbReference>
<feature type="DNA-binding region" description="H-T-H motif" evidence="4">
    <location>
        <begin position="65"/>
        <end position="84"/>
    </location>
</feature>
<keyword evidence="3" id="KW-0804">Transcription</keyword>
<dbReference type="PANTHER" id="PTHR30055">
    <property type="entry name" value="HTH-TYPE TRANSCRIPTIONAL REGULATOR RUTR"/>
    <property type="match status" value="1"/>
</dbReference>
<dbReference type="InterPro" id="IPR036271">
    <property type="entry name" value="Tet_transcr_reg_TetR-rel_C_sf"/>
</dbReference>
<accession>A0A285UXX4</accession>
<dbReference type="PROSITE" id="PS50977">
    <property type="entry name" value="HTH_TETR_2"/>
    <property type="match status" value="1"/>
</dbReference>
<evidence type="ECO:0000313" key="6">
    <source>
        <dbReference type="EMBL" id="SOC46682.1"/>
    </source>
</evidence>
<dbReference type="SUPFAM" id="SSF48498">
    <property type="entry name" value="Tetracyclin repressor-like, C-terminal domain"/>
    <property type="match status" value="1"/>
</dbReference>
<evidence type="ECO:0000313" key="7">
    <source>
        <dbReference type="Proteomes" id="UP000219435"/>
    </source>
</evidence>
<dbReference type="GO" id="GO:0003700">
    <property type="term" value="F:DNA-binding transcription factor activity"/>
    <property type="evidence" value="ECO:0007669"/>
    <property type="project" value="TreeGrafter"/>
</dbReference>
<keyword evidence="2 4" id="KW-0238">DNA-binding</keyword>